<evidence type="ECO:0000259" key="2">
    <source>
        <dbReference type="Pfam" id="PF00857"/>
    </source>
</evidence>
<dbReference type="eggNOG" id="COG1335">
    <property type="taxonomic scope" value="Bacteria"/>
</dbReference>
<dbReference type="Proteomes" id="UP000019277">
    <property type="component" value="Unassembled WGS sequence"/>
</dbReference>
<dbReference type="OrthoDB" id="3174612at2"/>
<reference evidence="3 4" key="1">
    <citation type="journal article" date="2014" name="Genome Announc.">
        <title>Draft Genome Sequence of the Antitrypanosomally Active Sponge-Associated Bacterium Actinokineospora sp. Strain EG49.</title>
        <authorList>
            <person name="Harjes J."/>
            <person name="Ryu T."/>
            <person name="Abdelmohsen U.R."/>
            <person name="Moitinho-Silva L."/>
            <person name="Horn H."/>
            <person name="Ravasi T."/>
            <person name="Hentschel U."/>
        </authorList>
    </citation>
    <scope>NUCLEOTIDE SEQUENCE [LARGE SCALE GENOMIC DNA]</scope>
    <source>
        <strain evidence="3 4">EG49</strain>
    </source>
</reference>
<proteinExistence type="predicted"/>
<comment type="caution">
    <text evidence="3">The sequence shown here is derived from an EMBL/GenBank/DDBJ whole genome shotgun (WGS) entry which is preliminary data.</text>
</comment>
<dbReference type="CDD" id="cd01014">
    <property type="entry name" value="nicotinamidase_related"/>
    <property type="match status" value="1"/>
</dbReference>
<dbReference type="SUPFAM" id="SSF52499">
    <property type="entry name" value="Isochorismatase-like hydrolases"/>
    <property type="match status" value="1"/>
</dbReference>
<dbReference type="PANTHER" id="PTHR43540">
    <property type="entry name" value="PEROXYUREIDOACRYLATE/UREIDOACRYLATE AMIDOHYDROLASE-RELATED"/>
    <property type="match status" value="1"/>
</dbReference>
<dbReference type="PATRIC" id="fig|909613.9.peg.2390"/>
<dbReference type="EMBL" id="AYXG01000081">
    <property type="protein sequence ID" value="EWC62397.1"/>
    <property type="molecule type" value="Genomic_DNA"/>
</dbReference>
<dbReference type="InterPro" id="IPR050272">
    <property type="entry name" value="Isochorismatase-like_hydrls"/>
</dbReference>
<evidence type="ECO:0000313" key="3">
    <source>
        <dbReference type="EMBL" id="EWC62397.1"/>
    </source>
</evidence>
<dbReference type="InterPro" id="IPR036380">
    <property type="entry name" value="Isochorismatase-like_sf"/>
</dbReference>
<dbReference type="Gene3D" id="3.40.50.850">
    <property type="entry name" value="Isochorismatase-like"/>
    <property type="match status" value="1"/>
</dbReference>
<feature type="domain" description="Isochorismatase-like" evidence="2">
    <location>
        <begin position="10"/>
        <end position="142"/>
    </location>
</feature>
<gene>
    <name evidence="3" type="ORF">UO65_2384</name>
</gene>
<dbReference type="RefSeq" id="WP_035281590.1">
    <property type="nucleotide sequence ID" value="NZ_AYXG01000081.1"/>
</dbReference>
<dbReference type="GO" id="GO:0008908">
    <property type="term" value="F:isochorismatase activity"/>
    <property type="evidence" value="ECO:0007669"/>
    <property type="project" value="UniProtKB-EC"/>
</dbReference>
<accession>W7J088</accession>
<organism evidence="3 4">
    <name type="scientific">Actinokineospora spheciospongiae</name>
    <dbReference type="NCBI Taxonomy" id="909613"/>
    <lineage>
        <taxon>Bacteria</taxon>
        <taxon>Bacillati</taxon>
        <taxon>Actinomycetota</taxon>
        <taxon>Actinomycetes</taxon>
        <taxon>Pseudonocardiales</taxon>
        <taxon>Pseudonocardiaceae</taxon>
        <taxon>Actinokineospora</taxon>
    </lineage>
</organism>
<dbReference type="STRING" id="909613.UO65_2384"/>
<keyword evidence="4" id="KW-1185">Reference proteome</keyword>
<dbReference type="InterPro" id="IPR000868">
    <property type="entry name" value="Isochorismatase-like_dom"/>
</dbReference>
<dbReference type="EC" id="3.3.2.1" evidence="3"/>
<sequence>MTTLTDRPNTALLVIDVQNGVMAGTHNREGVIANIATLVDRARAAGTTVVWVQHHSDEFPRGSEKWQYVPELALGESEPVVHKAYADSFDDTDLEAVLAEHRVGNLLISGAHSDACIRGTLHGAITRGYDTTLVADAHTTEDLSEWGAPAPDKVIDHTNLCWDYHTAPGRRAGTVKTESVTFG</sequence>
<dbReference type="Pfam" id="PF00857">
    <property type="entry name" value="Isochorismatase"/>
    <property type="match status" value="1"/>
</dbReference>
<dbReference type="AlphaFoldDB" id="W7J088"/>
<evidence type="ECO:0000256" key="1">
    <source>
        <dbReference type="ARBA" id="ARBA00022801"/>
    </source>
</evidence>
<evidence type="ECO:0000313" key="4">
    <source>
        <dbReference type="Proteomes" id="UP000019277"/>
    </source>
</evidence>
<protein>
    <submittedName>
        <fullName evidence="3">Isochorismatase</fullName>
        <ecNumber evidence="3">3.3.2.1</ecNumber>
    </submittedName>
</protein>
<keyword evidence="1 3" id="KW-0378">Hydrolase</keyword>
<name>W7J088_9PSEU</name>